<gene>
    <name evidence="1" type="ORF">EYC84_002810</name>
</gene>
<dbReference type="VEuPathDB" id="FungiDB:MFRU_031g00380"/>
<dbReference type="Proteomes" id="UP000322873">
    <property type="component" value="Unassembled WGS sequence"/>
</dbReference>
<evidence type="ECO:0000313" key="2">
    <source>
        <dbReference type="Proteomes" id="UP000322873"/>
    </source>
</evidence>
<proteinExistence type="predicted"/>
<dbReference type="AlphaFoldDB" id="A0A5M9JPB7"/>
<dbReference type="EMBL" id="VICG01000007">
    <property type="protein sequence ID" value="KAA8570547.1"/>
    <property type="molecule type" value="Genomic_DNA"/>
</dbReference>
<organism evidence="1 2">
    <name type="scientific">Monilinia fructicola</name>
    <name type="common">Brown rot fungus</name>
    <name type="synonym">Ciboria fructicola</name>
    <dbReference type="NCBI Taxonomy" id="38448"/>
    <lineage>
        <taxon>Eukaryota</taxon>
        <taxon>Fungi</taxon>
        <taxon>Dikarya</taxon>
        <taxon>Ascomycota</taxon>
        <taxon>Pezizomycotina</taxon>
        <taxon>Leotiomycetes</taxon>
        <taxon>Helotiales</taxon>
        <taxon>Sclerotiniaceae</taxon>
        <taxon>Monilinia</taxon>
    </lineage>
</organism>
<sequence length="382" mass="44276">MRNIFSSCHKFGAYRCSEVYLKDSSSKGDRQLLAVSLAVSLHQSTSEDAFIMLRDSAIQIKKSLFINLNGRNRKSGVRYFSLIITKRYKPLPRKSTPVPLWDIAPGCILFVPGKTRLPLATLQEVNQYGHHDMCGHPVLVLAVDIKGPNEGTVGVSTIRTYSQHEEECRFLGLDWFDTTHFELNRYGRVGLPPPLEHNIKKLNLYKTPTSNTFNHTRQFIETTAIFTVPYKELQTEALFRPDSWWPSATLDGWGRRVVKDDFMQICETIGFTPDPWHSSGPYMWKNFVEKTGINTFGFDLDDPALYDEKAFYLQMWEEGREKYHEFYKDSSSPRFNDYSPLGWEYDRIPYVYGRINKSPHHPPPRAPLIRRSVSKGYYKYNS</sequence>
<keyword evidence="2" id="KW-1185">Reference proteome</keyword>
<protein>
    <submittedName>
        <fullName evidence="1">Uncharacterized protein</fullName>
    </submittedName>
</protein>
<reference evidence="1 2" key="1">
    <citation type="submission" date="2019-06" db="EMBL/GenBank/DDBJ databases">
        <title>Genome Sequence of the Brown Rot Fungal Pathogen Monilinia fructicola.</title>
        <authorList>
            <person name="De Miccolis Angelini R.M."/>
            <person name="Landi L."/>
            <person name="Abate D."/>
            <person name="Pollastro S."/>
            <person name="Romanazzi G."/>
            <person name="Faretra F."/>
        </authorList>
    </citation>
    <scope>NUCLEOTIDE SEQUENCE [LARGE SCALE GENOMIC DNA]</scope>
    <source>
        <strain evidence="1 2">Mfrc123</strain>
    </source>
</reference>
<accession>A0A5M9JPB7</accession>
<evidence type="ECO:0000313" key="1">
    <source>
        <dbReference type="EMBL" id="KAA8570547.1"/>
    </source>
</evidence>
<comment type="caution">
    <text evidence="1">The sequence shown here is derived from an EMBL/GenBank/DDBJ whole genome shotgun (WGS) entry which is preliminary data.</text>
</comment>
<name>A0A5M9JPB7_MONFR</name>